<proteinExistence type="predicted"/>
<name>A0ACC3ZA12_COLTU</name>
<dbReference type="Proteomes" id="UP000805649">
    <property type="component" value="Unassembled WGS sequence"/>
</dbReference>
<evidence type="ECO:0000313" key="1">
    <source>
        <dbReference type="EMBL" id="KAL0940925.1"/>
    </source>
</evidence>
<evidence type="ECO:0000313" key="2">
    <source>
        <dbReference type="Proteomes" id="UP000805649"/>
    </source>
</evidence>
<protein>
    <submittedName>
        <fullName evidence="1">Uncharacterized protein</fullName>
    </submittedName>
</protein>
<reference evidence="1 2" key="1">
    <citation type="journal article" date="2020" name="Phytopathology">
        <title>Genome Sequence Resources of Colletotrichum truncatum, C. plurivorum, C. musicola, and C. sojae: Four Species Pathogenic to Soybean (Glycine max).</title>
        <authorList>
            <person name="Rogerio F."/>
            <person name="Boufleur T.R."/>
            <person name="Ciampi-Guillardi M."/>
            <person name="Sukno S.A."/>
            <person name="Thon M.R."/>
            <person name="Massola Junior N.S."/>
            <person name="Baroncelli R."/>
        </authorList>
    </citation>
    <scope>NUCLEOTIDE SEQUENCE [LARGE SCALE GENOMIC DNA]</scope>
    <source>
        <strain evidence="1 2">CMES1059</strain>
    </source>
</reference>
<comment type="caution">
    <text evidence="1">The sequence shown here is derived from an EMBL/GenBank/DDBJ whole genome shotgun (WGS) entry which is preliminary data.</text>
</comment>
<dbReference type="EMBL" id="VUJX02000002">
    <property type="protein sequence ID" value="KAL0940925.1"/>
    <property type="molecule type" value="Genomic_DNA"/>
</dbReference>
<accession>A0ACC3ZA12</accession>
<organism evidence="1 2">
    <name type="scientific">Colletotrichum truncatum</name>
    <name type="common">Anthracnose fungus</name>
    <name type="synonym">Colletotrichum capsici</name>
    <dbReference type="NCBI Taxonomy" id="5467"/>
    <lineage>
        <taxon>Eukaryota</taxon>
        <taxon>Fungi</taxon>
        <taxon>Dikarya</taxon>
        <taxon>Ascomycota</taxon>
        <taxon>Pezizomycotina</taxon>
        <taxon>Sordariomycetes</taxon>
        <taxon>Hypocreomycetidae</taxon>
        <taxon>Glomerellales</taxon>
        <taxon>Glomerellaceae</taxon>
        <taxon>Colletotrichum</taxon>
        <taxon>Colletotrichum truncatum species complex</taxon>
    </lineage>
</organism>
<sequence>MFYFLSSKKLFRHLTTPKMAIIDTLPAVSVSVRLGTSTRDADEYPDPYPYKNSEPYLDNFEQCSRNYIESEDGVEFAVQVDVLDEESLDPWVYGDYGLVFLLFIDGQFIRRRFCHSDDFLNRRWQFTFNGKKYPDEARSVLIHRKFKFHSISTVNEDASKQEIRLARNLGVIEQPWYDSYHISEEALKGRAISHGTSFAQFDETPLRPLRREQRAAFEKIWTGPLVAMYTFKYRSWEAQGANLCPEAQGANLCPEALKIVDVVHRTPERDSVTYRKKFHYEQSAANRFEELHTRETNKLARERCMQIKDERLQTFTKKRNHTDFCEPNDDSVTARPYKIIRLGTGKEAIDLTGYY</sequence>
<gene>
    <name evidence="1" type="ORF">CTRU02_203688</name>
</gene>
<keyword evidence="2" id="KW-1185">Reference proteome</keyword>